<dbReference type="STRING" id="1198114.AciX9_2118"/>
<dbReference type="eggNOG" id="COG0277">
    <property type="taxonomic scope" value="Bacteria"/>
</dbReference>
<dbReference type="InterPro" id="IPR036318">
    <property type="entry name" value="FAD-bd_PCMH-like_sf"/>
</dbReference>
<proteinExistence type="predicted"/>
<evidence type="ECO:0000313" key="5">
    <source>
        <dbReference type="Proteomes" id="UP000000343"/>
    </source>
</evidence>
<dbReference type="HOGENOM" id="CLU_003896_4_2_0"/>
<dbReference type="SUPFAM" id="SSF56176">
    <property type="entry name" value="FAD-binding/transporter-associated domain-like"/>
    <property type="match status" value="1"/>
</dbReference>
<dbReference type="Pfam" id="PF01565">
    <property type="entry name" value="FAD_binding_4"/>
    <property type="match status" value="1"/>
</dbReference>
<evidence type="ECO:0000313" key="4">
    <source>
        <dbReference type="EMBL" id="ADW69162.1"/>
    </source>
</evidence>
<dbReference type="PROSITE" id="PS51387">
    <property type="entry name" value="FAD_PCMH"/>
    <property type="match status" value="1"/>
</dbReference>
<keyword evidence="1" id="KW-0274">FAD</keyword>
<accession>E8X201</accession>
<dbReference type="Gene3D" id="3.30.70.2520">
    <property type="match status" value="1"/>
</dbReference>
<dbReference type="Proteomes" id="UP000000343">
    <property type="component" value="Chromosome"/>
</dbReference>
<dbReference type="GO" id="GO:0080049">
    <property type="term" value="F:L-gulono-1,4-lactone dehydrogenase activity"/>
    <property type="evidence" value="ECO:0007669"/>
    <property type="project" value="TreeGrafter"/>
</dbReference>
<dbReference type="EMBL" id="CP002480">
    <property type="protein sequence ID" value="ADW69162.1"/>
    <property type="molecule type" value="Genomic_DNA"/>
</dbReference>
<dbReference type="GO" id="GO:0016020">
    <property type="term" value="C:membrane"/>
    <property type="evidence" value="ECO:0007669"/>
    <property type="project" value="InterPro"/>
</dbReference>
<dbReference type="PaxDb" id="1198114-AciX9_2118"/>
<dbReference type="Pfam" id="PF04030">
    <property type="entry name" value="ALO"/>
    <property type="match status" value="1"/>
</dbReference>
<keyword evidence="1" id="KW-0285">Flavoprotein</keyword>
<dbReference type="Gene3D" id="3.30.70.2530">
    <property type="match status" value="1"/>
</dbReference>
<dbReference type="InterPro" id="IPR007173">
    <property type="entry name" value="ALO_C"/>
</dbReference>
<dbReference type="InterPro" id="IPR016167">
    <property type="entry name" value="FAD-bd_PCMH_sub1"/>
</dbReference>
<dbReference type="Gene3D" id="1.10.45.10">
    <property type="entry name" value="Vanillyl-alcohol Oxidase, Chain A, domain 4"/>
    <property type="match status" value="1"/>
</dbReference>
<dbReference type="PIRSF" id="PIRSF000136">
    <property type="entry name" value="LGO_GLO"/>
    <property type="match status" value="1"/>
</dbReference>
<dbReference type="InterPro" id="IPR016171">
    <property type="entry name" value="Vanillyl_alc_oxidase_C-sub2"/>
</dbReference>
<dbReference type="InterPro" id="IPR016166">
    <property type="entry name" value="FAD-bd_PCMH"/>
</dbReference>
<dbReference type="GO" id="GO:0071949">
    <property type="term" value="F:FAD binding"/>
    <property type="evidence" value="ECO:0007669"/>
    <property type="project" value="InterPro"/>
</dbReference>
<dbReference type="KEGG" id="acm:AciX9_2118"/>
<dbReference type="InterPro" id="IPR016169">
    <property type="entry name" value="FAD-bd_PCMH_sub2"/>
</dbReference>
<keyword evidence="5" id="KW-1185">Reference proteome</keyword>
<sequence length="439" mass="48248">MSVNYPWGIMSTDQTAASKTASRMNWGGNYAFQAATLHEPGTVDEVREIVARAAKVKALGSAHSFNSIADTDGTQVSLARLKSMELNVAEKTVTVGSGIIYAQLAPYLHERGFAVHNLASLPHISVVGACLTATHGSGSGNGCLSTAVSGFEFVAADGSLQTLSRAKDGELFAGAVVNLGGLGIITSVTLEVQPAFEVAQSVYEGLALSQLEKHLEEIFLSGYSVSLFTDWQEQRIRQVWVKRRVESGVPPVFAPELFGATLATKTLHPLPNGSTENRTVQLGIPGPSFERLPHFRPDLTPSNGEELQTEYFVPLDRGYEAIMAVEELRDRITPHLFISELRTVAADDLWMSMAYRRPSLALHFTWKRNWEGVREVLPLIEAKLAPFAARPHWAKLFTVPPAQVQQLYPRMYDFKALLAKYDPQGKFRNAFLDTNVFDL</sequence>
<dbReference type="OrthoDB" id="9800184at2"/>
<evidence type="ECO:0000256" key="2">
    <source>
        <dbReference type="ARBA" id="ARBA00023002"/>
    </source>
</evidence>
<evidence type="ECO:0000259" key="3">
    <source>
        <dbReference type="PROSITE" id="PS51387"/>
    </source>
</evidence>
<dbReference type="PANTHER" id="PTHR43762:SF1">
    <property type="entry name" value="D-ARABINONO-1,4-LACTONE OXIDASE"/>
    <property type="match status" value="1"/>
</dbReference>
<name>E8X201_GRATM</name>
<evidence type="ECO:0000256" key="1">
    <source>
        <dbReference type="ARBA" id="ARBA00022827"/>
    </source>
</evidence>
<dbReference type="Gene3D" id="3.30.465.10">
    <property type="match status" value="1"/>
</dbReference>
<organism evidence="5">
    <name type="scientific">Granulicella tundricola (strain ATCC BAA-1859 / DSM 23138 / MP5ACTX9)</name>
    <dbReference type="NCBI Taxonomy" id="1198114"/>
    <lineage>
        <taxon>Bacteria</taxon>
        <taxon>Pseudomonadati</taxon>
        <taxon>Acidobacteriota</taxon>
        <taxon>Terriglobia</taxon>
        <taxon>Terriglobales</taxon>
        <taxon>Acidobacteriaceae</taxon>
        <taxon>Granulicella</taxon>
    </lineage>
</organism>
<dbReference type="AlphaFoldDB" id="E8X201"/>
<dbReference type="GO" id="GO:0003885">
    <property type="term" value="F:D-arabinono-1,4-lactone oxidase activity"/>
    <property type="evidence" value="ECO:0007669"/>
    <property type="project" value="InterPro"/>
</dbReference>
<protein>
    <submittedName>
        <fullName evidence="4">FAD linked oxidase domain protein</fullName>
    </submittedName>
</protein>
<dbReference type="InterPro" id="IPR010031">
    <property type="entry name" value="FAD_lactone_oxidase-like"/>
</dbReference>
<dbReference type="PANTHER" id="PTHR43762">
    <property type="entry name" value="L-GULONOLACTONE OXIDASE"/>
    <property type="match status" value="1"/>
</dbReference>
<keyword evidence="2" id="KW-0560">Oxidoreductase</keyword>
<feature type="domain" description="FAD-binding PCMH-type" evidence="3">
    <location>
        <begin position="30"/>
        <end position="195"/>
    </location>
</feature>
<dbReference type="Gene3D" id="3.30.43.10">
    <property type="entry name" value="Uridine Diphospho-n-acetylenolpyruvylglucosamine Reductase, domain 2"/>
    <property type="match status" value="1"/>
</dbReference>
<dbReference type="InterPro" id="IPR006094">
    <property type="entry name" value="Oxid_FAD_bind_N"/>
</dbReference>
<reference evidence="5" key="1">
    <citation type="submission" date="2011-01" db="EMBL/GenBank/DDBJ databases">
        <title>Complete sequence of chromosome of Acidobacterium sp. MP5ACTX9.</title>
        <authorList>
            <consortium name="US DOE Joint Genome Institute"/>
            <person name="Lucas S."/>
            <person name="Copeland A."/>
            <person name="Lapidus A."/>
            <person name="Cheng J.-F."/>
            <person name="Goodwin L."/>
            <person name="Pitluck S."/>
            <person name="Teshima H."/>
            <person name="Detter J.C."/>
            <person name="Han C."/>
            <person name="Tapia R."/>
            <person name="Land M."/>
            <person name="Hauser L."/>
            <person name="Kyrpides N."/>
            <person name="Ivanova N."/>
            <person name="Ovchinnikova G."/>
            <person name="Pagani I."/>
            <person name="Rawat S.R."/>
            <person name="Mannisto M."/>
            <person name="Haggblom M.M."/>
            <person name="Woyke T."/>
        </authorList>
    </citation>
    <scope>NUCLEOTIDE SEQUENCE [LARGE SCALE GENOMIC DNA]</scope>
    <source>
        <strain evidence="5">MP5ACTX9</strain>
    </source>
</reference>
<gene>
    <name evidence="4" type="ordered locus">AciX9_2118</name>
</gene>